<evidence type="ECO:0000256" key="3">
    <source>
        <dbReference type="ARBA" id="ARBA00022525"/>
    </source>
</evidence>
<organism evidence="8 9">
    <name type="scientific">Moschus moschiferus</name>
    <name type="common">Siberian musk deer</name>
    <name type="synonym">Moschus sibiricus</name>
    <dbReference type="NCBI Taxonomy" id="68415"/>
    <lineage>
        <taxon>Eukaryota</taxon>
        <taxon>Metazoa</taxon>
        <taxon>Chordata</taxon>
        <taxon>Craniata</taxon>
        <taxon>Vertebrata</taxon>
        <taxon>Euteleostomi</taxon>
        <taxon>Mammalia</taxon>
        <taxon>Eutheria</taxon>
        <taxon>Laurasiatheria</taxon>
        <taxon>Artiodactyla</taxon>
        <taxon>Ruminantia</taxon>
        <taxon>Pecora</taxon>
        <taxon>Moschidae</taxon>
        <taxon>Moschus</taxon>
    </lineage>
</organism>
<evidence type="ECO:0000256" key="7">
    <source>
        <dbReference type="RuleBase" id="RU003618"/>
    </source>
</evidence>
<dbReference type="CDD" id="cd10288">
    <property type="entry name" value="prolactin_like"/>
    <property type="match status" value="1"/>
</dbReference>
<dbReference type="PROSITE" id="PS00338">
    <property type="entry name" value="SOMATOTROPIN_2"/>
    <property type="match status" value="1"/>
</dbReference>
<evidence type="ECO:0000256" key="6">
    <source>
        <dbReference type="PIRSR" id="PIRSR601400-1"/>
    </source>
</evidence>
<name>A0A8C6DRT7_MOSMO</name>
<dbReference type="Proteomes" id="UP000694544">
    <property type="component" value="Unplaced"/>
</dbReference>
<evidence type="ECO:0000256" key="2">
    <source>
        <dbReference type="ARBA" id="ARBA00008474"/>
    </source>
</evidence>
<reference evidence="8" key="2">
    <citation type="submission" date="2025-09" db="UniProtKB">
        <authorList>
            <consortium name="Ensembl"/>
        </authorList>
    </citation>
    <scope>IDENTIFICATION</scope>
</reference>
<dbReference type="InterPro" id="IPR001400">
    <property type="entry name" value="Somatotropin/Prolactin"/>
</dbReference>
<dbReference type="PANTHER" id="PTHR11417:SF5">
    <property type="entry name" value="PROLACTIN"/>
    <property type="match status" value="1"/>
</dbReference>
<dbReference type="GO" id="GO:0030879">
    <property type="term" value="P:mammary gland development"/>
    <property type="evidence" value="ECO:0007669"/>
    <property type="project" value="TreeGrafter"/>
</dbReference>
<dbReference type="GO" id="GO:0007565">
    <property type="term" value="P:female pregnancy"/>
    <property type="evidence" value="ECO:0007669"/>
    <property type="project" value="TreeGrafter"/>
</dbReference>
<evidence type="ECO:0000313" key="9">
    <source>
        <dbReference type="Proteomes" id="UP000694544"/>
    </source>
</evidence>
<evidence type="ECO:0000256" key="5">
    <source>
        <dbReference type="ARBA" id="ARBA00023157"/>
    </source>
</evidence>
<keyword evidence="9" id="KW-1185">Reference proteome</keyword>
<keyword evidence="3" id="KW-0964">Secreted</keyword>
<evidence type="ECO:0000256" key="1">
    <source>
        <dbReference type="ARBA" id="ARBA00004613"/>
    </source>
</evidence>
<dbReference type="PROSITE" id="PS00266">
    <property type="entry name" value="SOMATOTROPIN_1"/>
    <property type="match status" value="1"/>
</dbReference>
<dbReference type="GO" id="GO:0046872">
    <property type="term" value="F:metal ion binding"/>
    <property type="evidence" value="ECO:0007669"/>
    <property type="project" value="UniProtKB-KW"/>
</dbReference>
<dbReference type="GO" id="GO:0005615">
    <property type="term" value="C:extracellular space"/>
    <property type="evidence" value="ECO:0007669"/>
    <property type="project" value="TreeGrafter"/>
</dbReference>
<comment type="subcellular location">
    <subcellularLocation>
        <location evidence="1 7">Secreted</location>
    </subcellularLocation>
</comment>
<protein>
    <submittedName>
        <fullName evidence="8">Uncharacterized protein</fullName>
    </submittedName>
</protein>
<reference evidence="8" key="1">
    <citation type="submission" date="2025-08" db="UniProtKB">
        <authorList>
            <consortium name="Ensembl"/>
        </authorList>
    </citation>
    <scope>IDENTIFICATION</scope>
</reference>
<dbReference type="Pfam" id="PF00103">
    <property type="entry name" value="Hormone_1"/>
    <property type="match status" value="1"/>
</dbReference>
<evidence type="ECO:0000313" key="8">
    <source>
        <dbReference type="Ensembl" id="ENSMMSP00000019319.1"/>
    </source>
</evidence>
<keyword evidence="5" id="KW-1015">Disulfide bond</keyword>
<keyword evidence="6" id="KW-0479">Metal-binding</keyword>
<dbReference type="InterPro" id="IPR009079">
    <property type="entry name" value="4_helix_cytokine-like_core"/>
</dbReference>
<evidence type="ECO:0000256" key="4">
    <source>
        <dbReference type="ARBA" id="ARBA00022702"/>
    </source>
</evidence>
<dbReference type="GO" id="GO:0008284">
    <property type="term" value="P:positive regulation of cell population proliferation"/>
    <property type="evidence" value="ECO:0007669"/>
    <property type="project" value="TreeGrafter"/>
</dbReference>
<feature type="binding site" evidence="6">
    <location>
        <position position="194"/>
    </location>
    <ligand>
        <name>Zn(2+)</name>
        <dbReference type="ChEBI" id="CHEBI:29105"/>
    </ligand>
</feature>
<dbReference type="GeneTree" id="ENSGT00950000182818"/>
<proteinExistence type="inferred from homology"/>
<dbReference type="InterPro" id="IPR018116">
    <property type="entry name" value="Somatotropin_CS"/>
</dbReference>
<dbReference type="GO" id="GO:0046427">
    <property type="term" value="P:positive regulation of receptor signaling pathway via JAK-STAT"/>
    <property type="evidence" value="ECO:0007669"/>
    <property type="project" value="TreeGrafter"/>
</dbReference>
<dbReference type="GO" id="GO:1903489">
    <property type="term" value="P:positive regulation of lactation"/>
    <property type="evidence" value="ECO:0007669"/>
    <property type="project" value="TreeGrafter"/>
</dbReference>
<dbReference type="GO" id="GO:0005179">
    <property type="term" value="F:hormone activity"/>
    <property type="evidence" value="ECO:0007669"/>
    <property type="project" value="UniProtKB-KW"/>
</dbReference>
<dbReference type="GO" id="GO:0031667">
    <property type="term" value="P:response to nutrient levels"/>
    <property type="evidence" value="ECO:0007669"/>
    <property type="project" value="TreeGrafter"/>
</dbReference>
<dbReference type="SUPFAM" id="SSF47266">
    <property type="entry name" value="4-helical cytokines"/>
    <property type="match status" value="1"/>
</dbReference>
<dbReference type="AlphaFoldDB" id="A0A8C6DRT7"/>
<comment type="similarity">
    <text evidence="2 7">Belongs to the somatotropin/prolactin family.</text>
</comment>
<dbReference type="PRINTS" id="PR00836">
    <property type="entry name" value="SOMATOTROPIN"/>
</dbReference>
<dbReference type="GO" id="GO:0005148">
    <property type="term" value="F:prolactin receptor binding"/>
    <property type="evidence" value="ECO:0007669"/>
    <property type="project" value="TreeGrafter"/>
</dbReference>
<keyword evidence="4 7" id="KW-0372">Hormone</keyword>
<accession>A0A8C6DRT7</accession>
<dbReference type="PANTHER" id="PTHR11417">
    <property type="entry name" value="SOMATOTROPIN,PROLACTIN"/>
    <property type="match status" value="1"/>
</dbReference>
<dbReference type="Gene3D" id="1.20.1250.10">
    <property type="match status" value="1"/>
</dbReference>
<keyword evidence="6" id="KW-0862">Zinc</keyword>
<sequence length="209" mass="24692">MSNLLLCQCFLCPSLCPDGDDICRTSLRNLFMRASNLSSDMYNNSMEMFNEFDEQYAQGKPYRVNTTNNCHTYFLHIPEDKEHIQRMHNKGLIRWILMLLYSWNKPLYQLVTDLRSMKEVSHTILSSARENVKRVKELQALIERPFSQVSILRKIYNAGIYWYGGPLKSRDEDVRHSAFYNLFLCLQSDSRKIDTYTKLLACRQLYDNC</sequence>
<dbReference type="Ensembl" id="ENSMMST00000021325.1">
    <property type="protein sequence ID" value="ENSMMSP00000019319.1"/>
    <property type="gene ID" value="ENSMMSG00000014581.1"/>
</dbReference>